<name>A0AA91DI08_VARPD</name>
<feature type="domain" description="Leucine-binding protein" evidence="3">
    <location>
        <begin position="33"/>
        <end position="370"/>
    </location>
</feature>
<evidence type="ECO:0000313" key="4">
    <source>
        <dbReference type="EMBL" id="OAK57962.1"/>
    </source>
</evidence>
<dbReference type="Pfam" id="PF13458">
    <property type="entry name" value="Peripla_BP_6"/>
    <property type="match status" value="1"/>
</dbReference>
<dbReference type="Gene3D" id="3.40.50.2300">
    <property type="match status" value="2"/>
</dbReference>
<dbReference type="InterPro" id="IPR051010">
    <property type="entry name" value="BCAA_transport"/>
</dbReference>
<protein>
    <submittedName>
        <fullName evidence="4">ABC transporter substrate-binding protein</fullName>
    </submittedName>
</protein>
<dbReference type="PROSITE" id="PS51318">
    <property type="entry name" value="TAT"/>
    <property type="match status" value="1"/>
</dbReference>
<proteinExistence type="inferred from homology"/>
<dbReference type="PANTHER" id="PTHR30483:SF6">
    <property type="entry name" value="PERIPLASMIC BINDING PROTEIN OF ABC TRANSPORTER FOR NATURAL AMINO ACIDS"/>
    <property type="match status" value="1"/>
</dbReference>
<comment type="caution">
    <text evidence="4">The sequence shown here is derived from an EMBL/GenBank/DDBJ whole genome shotgun (WGS) entry which is preliminary data.</text>
</comment>
<reference evidence="4 5" key="1">
    <citation type="submission" date="2016-03" db="EMBL/GenBank/DDBJ databases">
        <title>Genome sequence of Variovorax paradoxus KB5.</title>
        <authorList>
            <person name="Jeong H."/>
            <person name="Hong C.E."/>
            <person name="Jo S.H."/>
            <person name="Park J.M."/>
        </authorList>
    </citation>
    <scope>NUCLEOTIDE SEQUENCE [LARGE SCALE GENOMIC DNA]</scope>
    <source>
        <strain evidence="4 5">KB5</strain>
    </source>
</reference>
<evidence type="ECO:0000259" key="3">
    <source>
        <dbReference type="Pfam" id="PF13458"/>
    </source>
</evidence>
<evidence type="ECO:0000256" key="1">
    <source>
        <dbReference type="ARBA" id="ARBA00010062"/>
    </source>
</evidence>
<evidence type="ECO:0000256" key="2">
    <source>
        <dbReference type="ARBA" id="ARBA00022729"/>
    </source>
</evidence>
<sequence>MTIDRRRFIATAATAGATLGLPVLARAQGAAEPLRLGLLTAKTGPFASGGLDMERGLQAYLAANGQMLGGRRVELIVADTGGVPSTARTKTQELVERERAQVLMGPLAAFEALATDDYMRARKIPVFPVAAAEDMTQRKASPWLFRASSTSAQCAHPLADYCAKKLKYKRMVLVADDIAYGHEMTAGFQRVFEEAGGKVVQKLFPPLTAPDYGTFLAQLSREADAVFLGFAGSNGFRFIRQFNEYGLRGKLALVGGMTALDEAVLRNMGDEALGIVTVNWYSAELANPVNAAFVASFRKAYSYDPGFYAACTHVSASVLDAALAPMKGKAFDKEQLRASLQQTQAMTARGPVKFDSYGNVVGNVYVRKVERKEGRLVNSIIDTYDNVSQFWTYDPKKFLAEPVYSRDWPPARNLVG</sequence>
<organism evidence="4 5">
    <name type="scientific">Variovorax paradoxus</name>
    <dbReference type="NCBI Taxonomy" id="34073"/>
    <lineage>
        <taxon>Bacteria</taxon>
        <taxon>Pseudomonadati</taxon>
        <taxon>Pseudomonadota</taxon>
        <taxon>Betaproteobacteria</taxon>
        <taxon>Burkholderiales</taxon>
        <taxon>Comamonadaceae</taxon>
        <taxon>Variovorax</taxon>
    </lineage>
</organism>
<gene>
    <name evidence="4" type="ORF">A3K87_02835</name>
</gene>
<dbReference type="InterPro" id="IPR028082">
    <property type="entry name" value="Peripla_BP_I"/>
</dbReference>
<dbReference type="Proteomes" id="UP000077852">
    <property type="component" value="Unassembled WGS sequence"/>
</dbReference>
<dbReference type="SUPFAM" id="SSF53822">
    <property type="entry name" value="Periplasmic binding protein-like I"/>
    <property type="match status" value="1"/>
</dbReference>
<dbReference type="InterPro" id="IPR006311">
    <property type="entry name" value="TAT_signal"/>
</dbReference>
<evidence type="ECO:0000313" key="5">
    <source>
        <dbReference type="Proteomes" id="UP000077852"/>
    </source>
</evidence>
<keyword evidence="2" id="KW-0732">Signal</keyword>
<dbReference type="EMBL" id="LVHG01000084">
    <property type="protein sequence ID" value="OAK57962.1"/>
    <property type="molecule type" value="Genomic_DNA"/>
</dbReference>
<comment type="similarity">
    <text evidence="1">Belongs to the leucine-binding protein family.</text>
</comment>
<dbReference type="RefSeq" id="WP_081270941.1">
    <property type="nucleotide sequence ID" value="NZ_LVHG01000084.1"/>
</dbReference>
<dbReference type="CDD" id="cd06332">
    <property type="entry name" value="PBP1_aromatic_compounds-like"/>
    <property type="match status" value="1"/>
</dbReference>
<accession>A0AA91DI08</accession>
<dbReference type="InterPro" id="IPR028081">
    <property type="entry name" value="Leu-bd"/>
</dbReference>
<dbReference type="AlphaFoldDB" id="A0AA91DI08"/>
<dbReference type="PANTHER" id="PTHR30483">
    <property type="entry name" value="LEUCINE-SPECIFIC-BINDING PROTEIN"/>
    <property type="match status" value="1"/>
</dbReference>